<protein>
    <submittedName>
        <fullName evidence="3">AAA family ATPase</fullName>
    </submittedName>
</protein>
<sequence length="655" mass="76164">ISDLDYSQEIAVKRAQENSQLVIYGPPGTGKSQTIVNIVSQYLSNSKKVLMVSQKKAALDVIFNRSSSINSKMIMFNKEVDKKQFYASIAARIDSLQKNEVQLNEIERISQNIDEKLNKLKILENILTKETDFGLTLQEMYSKHKINIEKDSKLDIFFRDFRREYPFEKFKYKDLVDISNNLLLNQKAEKFYRLKEIMANNKYSLYLKENIDAYDLEDAKNDITKLINNYEVILNELFKNSKYNEISKEIALGNKSISEGAKEINEKENGYLLEKLTNGSKFSLKYWLNLKRNKAKEVENLNLFNEKEKELQAIISNESSSIKGILDKFNFLNDVLVSSEVNKIINSFDQKEEIISSLKLISEILYKYDEIYSLKGIVNDITEEQIKILEYVYSKEKDFKVSSEIIKNIANLSIQVHISRIQREHGRELEGIENFDTIRKEVSEAMIQKRKEVPKFINRMWDNNAINNKMHNEKLWREMYRQCTKKSQLLPIREFVNRFSECIFELYPCWLLSPESVSEVLPLTEGLFDVIIFDEASQMFIEAAIPTVYRGKKIIVAGDDKQLKPSSAFLGKYDDEEEDGDMESAAALEEESLLDLAKHSFDSTSLYYHYRSKYDELINFSNYAFYGGKLEVSPNTSRTNGEGVKPIERIKVEGK</sequence>
<evidence type="ECO:0000256" key="1">
    <source>
        <dbReference type="SAM" id="Coils"/>
    </source>
</evidence>
<feature type="non-terminal residue" evidence="3">
    <location>
        <position position="1"/>
    </location>
</feature>
<proteinExistence type="predicted"/>
<keyword evidence="4" id="KW-1185">Reference proteome</keyword>
<reference evidence="3 4" key="1">
    <citation type="journal article" date="2021" name="Sci. Rep.">
        <title>The distribution of antibiotic resistance genes in chicken gut microbiota commensals.</title>
        <authorList>
            <person name="Juricova H."/>
            <person name="Matiasovicova J."/>
            <person name="Kubasova T."/>
            <person name="Cejkova D."/>
            <person name="Rychlik I."/>
        </authorList>
    </citation>
    <scope>NUCLEOTIDE SEQUENCE [LARGE SCALE GENOMIC DNA]</scope>
    <source>
        <strain evidence="3 4">An435</strain>
    </source>
</reference>
<dbReference type="InterPro" id="IPR041677">
    <property type="entry name" value="DNA2/NAM7_AAA_11"/>
</dbReference>
<gene>
    <name evidence="3" type="ORF">H6A19_16675</name>
</gene>
<feature type="non-terminal residue" evidence="3">
    <location>
        <position position="655"/>
    </location>
</feature>
<comment type="caution">
    <text evidence="3">The sequence shown here is derived from an EMBL/GenBank/DDBJ whole genome shotgun (WGS) entry which is preliminary data.</text>
</comment>
<dbReference type="RefSeq" id="WP_204572782.1">
    <property type="nucleotide sequence ID" value="NZ_JACJLL010000218.1"/>
</dbReference>
<keyword evidence="1" id="KW-0175">Coiled coil</keyword>
<feature type="coiled-coil region" evidence="1">
    <location>
        <begin position="99"/>
        <end position="126"/>
    </location>
</feature>
<organism evidence="3 4">
    <name type="scientific">Clostridium saudiense</name>
    <dbReference type="NCBI Taxonomy" id="1414720"/>
    <lineage>
        <taxon>Bacteria</taxon>
        <taxon>Bacillati</taxon>
        <taxon>Bacillota</taxon>
        <taxon>Clostridia</taxon>
        <taxon>Eubacteriales</taxon>
        <taxon>Clostridiaceae</taxon>
        <taxon>Clostridium</taxon>
    </lineage>
</organism>
<feature type="domain" description="DNA2/NAM7 helicase helicase" evidence="2">
    <location>
        <begin position="4"/>
        <end position="565"/>
    </location>
</feature>
<accession>A0ABS2FKR7</accession>
<dbReference type="Proteomes" id="UP000767334">
    <property type="component" value="Unassembled WGS sequence"/>
</dbReference>
<dbReference type="SUPFAM" id="SSF52540">
    <property type="entry name" value="P-loop containing nucleoside triphosphate hydrolases"/>
    <property type="match status" value="1"/>
</dbReference>
<evidence type="ECO:0000313" key="3">
    <source>
        <dbReference type="EMBL" id="MBM6820949.1"/>
    </source>
</evidence>
<dbReference type="InterPro" id="IPR027417">
    <property type="entry name" value="P-loop_NTPase"/>
</dbReference>
<dbReference type="Gene3D" id="3.40.50.300">
    <property type="entry name" value="P-loop containing nucleotide triphosphate hydrolases"/>
    <property type="match status" value="2"/>
</dbReference>
<dbReference type="Pfam" id="PF13086">
    <property type="entry name" value="AAA_11"/>
    <property type="match status" value="1"/>
</dbReference>
<name>A0ABS2FKR7_9CLOT</name>
<dbReference type="PANTHER" id="PTHR10887">
    <property type="entry name" value="DNA2/NAM7 HELICASE FAMILY"/>
    <property type="match status" value="1"/>
</dbReference>
<dbReference type="EMBL" id="JACJLL010000218">
    <property type="protein sequence ID" value="MBM6820949.1"/>
    <property type="molecule type" value="Genomic_DNA"/>
</dbReference>
<evidence type="ECO:0000313" key="4">
    <source>
        <dbReference type="Proteomes" id="UP000767334"/>
    </source>
</evidence>
<dbReference type="InterPro" id="IPR045055">
    <property type="entry name" value="DNA2/NAM7-like"/>
</dbReference>
<evidence type="ECO:0000259" key="2">
    <source>
        <dbReference type="Pfam" id="PF13086"/>
    </source>
</evidence>